<accession>A0A0L0RVI5</accession>
<proteinExistence type="predicted"/>
<gene>
    <name evidence="1" type="ORF">AMAG_00092</name>
</gene>
<organism evidence="1 2">
    <name type="scientific">Allomyces macrogynus (strain ATCC 38327)</name>
    <name type="common">Allomyces javanicus var. macrogynus</name>
    <dbReference type="NCBI Taxonomy" id="578462"/>
    <lineage>
        <taxon>Eukaryota</taxon>
        <taxon>Fungi</taxon>
        <taxon>Fungi incertae sedis</taxon>
        <taxon>Blastocladiomycota</taxon>
        <taxon>Blastocladiomycetes</taxon>
        <taxon>Blastocladiales</taxon>
        <taxon>Blastocladiaceae</taxon>
        <taxon>Allomyces</taxon>
    </lineage>
</organism>
<sequence>MRLRPCPRPNGVRPCDWSSCVRLISPDCVPKNPTRAIPTRPIEQLDASFISFQDASCGRVLALLPVPTRSLRVVLPQWTNEVAVPLTRLFGSPTLQDVQMSGDAIPRVIQNPPRLLMPSLALDHLRPALTTLTLTGCLPSRLLAKFTDASWTFPPTITHLDLSMNGLLTSDLAFLTSRWPPQLRRLNLAQNQFHAVVTPLPQTLRVLNVAHNLAMREDLHPERWILALPSDLVELNVSMCQLPVSFGPLLLCARENSGQHPRRPGGMWLQIWARGNFEISNEVVRALVNENV</sequence>
<name>A0A0L0RVI5_ALLM3</name>
<protein>
    <submittedName>
        <fullName evidence="1">Uncharacterized protein</fullName>
    </submittedName>
</protein>
<dbReference type="SUPFAM" id="SSF52047">
    <property type="entry name" value="RNI-like"/>
    <property type="match status" value="1"/>
</dbReference>
<evidence type="ECO:0000313" key="1">
    <source>
        <dbReference type="EMBL" id="KNE54090.1"/>
    </source>
</evidence>
<reference evidence="2" key="2">
    <citation type="submission" date="2009-11" db="EMBL/GenBank/DDBJ databases">
        <title>The Genome Sequence of Allomyces macrogynus strain ATCC 38327.</title>
        <authorList>
            <consortium name="The Broad Institute Genome Sequencing Platform"/>
            <person name="Russ C."/>
            <person name="Cuomo C."/>
            <person name="Shea T."/>
            <person name="Young S.K."/>
            <person name="Zeng Q."/>
            <person name="Koehrsen M."/>
            <person name="Haas B."/>
            <person name="Borodovsky M."/>
            <person name="Guigo R."/>
            <person name="Alvarado L."/>
            <person name="Berlin A."/>
            <person name="Borenstein D."/>
            <person name="Chen Z."/>
            <person name="Engels R."/>
            <person name="Freedman E."/>
            <person name="Gellesch M."/>
            <person name="Goldberg J."/>
            <person name="Griggs A."/>
            <person name="Gujja S."/>
            <person name="Heiman D."/>
            <person name="Hepburn T."/>
            <person name="Howarth C."/>
            <person name="Jen D."/>
            <person name="Larson L."/>
            <person name="Lewis B."/>
            <person name="Mehta T."/>
            <person name="Park D."/>
            <person name="Pearson M."/>
            <person name="Roberts A."/>
            <person name="Saif S."/>
            <person name="Shenoy N."/>
            <person name="Sisk P."/>
            <person name="Stolte C."/>
            <person name="Sykes S."/>
            <person name="Walk T."/>
            <person name="White J."/>
            <person name="Yandava C."/>
            <person name="Burger G."/>
            <person name="Gray M.W."/>
            <person name="Holland P.W.H."/>
            <person name="King N."/>
            <person name="Lang F.B.F."/>
            <person name="Roger A.J."/>
            <person name="Ruiz-Trillo I."/>
            <person name="Lander E."/>
            <person name="Nusbaum C."/>
        </authorList>
    </citation>
    <scope>NUCLEOTIDE SEQUENCE [LARGE SCALE GENOMIC DNA]</scope>
    <source>
        <strain evidence="2">ATCC 38327</strain>
    </source>
</reference>
<dbReference type="OrthoDB" id="10364808at2759"/>
<dbReference type="AlphaFoldDB" id="A0A0L0RVI5"/>
<evidence type="ECO:0000313" key="2">
    <source>
        <dbReference type="Proteomes" id="UP000054350"/>
    </source>
</evidence>
<dbReference type="InterPro" id="IPR032675">
    <property type="entry name" value="LRR_dom_sf"/>
</dbReference>
<reference evidence="1 2" key="1">
    <citation type="submission" date="2009-11" db="EMBL/GenBank/DDBJ databases">
        <title>Annotation of Allomyces macrogynus ATCC 38327.</title>
        <authorList>
            <consortium name="The Broad Institute Genome Sequencing Platform"/>
            <person name="Russ C."/>
            <person name="Cuomo C."/>
            <person name="Burger G."/>
            <person name="Gray M.W."/>
            <person name="Holland P.W.H."/>
            <person name="King N."/>
            <person name="Lang F.B.F."/>
            <person name="Roger A.J."/>
            <person name="Ruiz-Trillo I."/>
            <person name="Young S.K."/>
            <person name="Zeng Q."/>
            <person name="Gargeya S."/>
            <person name="Fitzgerald M."/>
            <person name="Haas B."/>
            <person name="Abouelleil A."/>
            <person name="Alvarado L."/>
            <person name="Arachchi H.M."/>
            <person name="Berlin A."/>
            <person name="Chapman S.B."/>
            <person name="Gearin G."/>
            <person name="Goldberg J."/>
            <person name="Griggs A."/>
            <person name="Gujja S."/>
            <person name="Hansen M."/>
            <person name="Heiman D."/>
            <person name="Howarth C."/>
            <person name="Larimer J."/>
            <person name="Lui A."/>
            <person name="MacDonald P.J.P."/>
            <person name="McCowen C."/>
            <person name="Montmayeur A."/>
            <person name="Murphy C."/>
            <person name="Neiman D."/>
            <person name="Pearson M."/>
            <person name="Priest M."/>
            <person name="Roberts A."/>
            <person name="Saif S."/>
            <person name="Shea T."/>
            <person name="Sisk P."/>
            <person name="Stolte C."/>
            <person name="Sykes S."/>
            <person name="Wortman J."/>
            <person name="Nusbaum C."/>
            <person name="Birren B."/>
        </authorList>
    </citation>
    <scope>NUCLEOTIDE SEQUENCE [LARGE SCALE GENOMIC DNA]</scope>
    <source>
        <strain evidence="1 2">ATCC 38327</strain>
    </source>
</reference>
<dbReference type="VEuPathDB" id="FungiDB:AMAG_00092"/>
<dbReference type="Gene3D" id="3.80.10.10">
    <property type="entry name" value="Ribonuclease Inhibitor"/>
    <property type="match status" value="1"/>
</dbReference>
<keyword evidence="2" id="KW-1185">Reference proteome</keyword>
<dbReference type="Proteomes" id="UP000054350">
    <property type="component" value="Unassembled WGS sequence"/>
</dbReference>
<dbReference type="EMBL" id="GG745328">
    <property type="protein sequence ID" value="KNE54090.1"/>
    <property type="molecule type" value="Genomic_DNA"/>
</dbReference>